<name>A0A1G9F3F0_9PROT</name>
<dbReference type="AlphaFoldDB" id="A0A1G9F3F0"/>
<dbReference type="InterPro" id="IPR041215">
    <property type="entry name" value="FlgO_dom"/>
</dbReference>
<dbReference type="RefSeq" id="WP_091472758.1">
    <property type="nucleotide sequence ID" value="NZ_FNFX01000005.1"/>
</dbReference>
<protein>
    <recommendedName>
        <fullName evidence="2">FlgO domain-containing protein</fullName>
    </recommendedName>
</protein>
<dbReference type="STRING" id="492660.SAMN05192566_2595"/>
<evidence type="ECO:0000313" key="3">
    <source>
        <dbReference type="EMBL" id="SDK82897.1"/>
    </source>
</evidence>
<evidence type="ECO:0000259" key="2">
    <source>
        <dbReference type="Pfam" id="PF17680"/>
    </source>
</evidence>
<evidence type="ECO:0000256" key="1">
    <source>
        <dbReference type="SAM" id="SignalP"/>
    </source>
</evidence>
<feature type="chain" id="PRO_5011563525" description="FlgO domain-containing protein" evidence="1">
    <location>
        <begin position="23"/>
        <end position="183"/>
    </location>
</feature>
<dbReference type="EMBL" id="FNFX01000005">
    <property type="protein sequence ID" value="SDK82897.1"/>
    <property type="molecule type" value="Genomic_DNA"/>
</dbReference>
<accession>A0A1G9F3F0</accession>
<dbReference type="Pfam" id="PF17680">
    <property type="entry name" value="FlgO"/>
    <property type="match status" value="1"/>
</dbReference>
<keyword evidence="4" id="KW-1185">Reference proteome</keyword>
<proteinExistence type="predicted"/>
<feature type="domain" description="FlgO" evidence="2">
    <location>
        <begin position="42"/>
        <end position="173"/>
    </location>
</feature>
<sequence>MPVRFRHLLLVTCMTLCVSACALIPFDAEDTGADELIRSSYKAADVLSMAATERWKQPIRKDSPVLVATLVNIDSLEASSRLGRLISEQLQARFSQLGYSVIEVKLRGNLFVKQDAGELLLSRELKDISTTHHARVVVVGTYAAARDKVFVNLKMVGDDNVVIGSHDYALAQDNNVRALLMNR</sequence>
<organism evidence="3 4">
    <name type="scientific">Methylophilus rhizosphaerae</name>
    <dbReference type="NCBI Taxonomy" id="492660"/>
    <lineage>
        <taxon>Bacteria</taxon>
        <taxon>Pseudomonadati</taxon>
        <taxon>Pseudomonadota</taxon>
        <taxon>Betaproteobacteria</taxon>
        <taxon>Nitrosomonadales</taxon>
        <taxon>Methylophilaceae</taxon>
        <taxon>Methylophilus</taxon>
    </lineage>
</organism>
<keyword evidence="1" id="KW-0732">Signal</keyword>
<dbReference type="OrthoDB" id="8479562at2"/>
<gene>
    <name evidence="3" type="ORF">SAMN05192566_2595</name>
</gene>
<evidence type="ECO:0000313" key="4">
    <source>
        <dbReference type="Proteomes" id="UP000198629"/>
    </source>
</evidence>
<feature type="signal peptide" evidence="1">
    <location>
        <begin position="1"/>
        <end position="22"/>
    </location>
</feature>
<dbReference type="Proteomes" id="UP000198629">
    <property type="component" value="Unassembled WGS sequence"/>
</dbReference>
<reference evidence="4" key="1">
    <citation type="submission" date="2016-10" db="EMBL/GenBank/DDBJ databases">
        <authorList>
            <person name="Varghese N."/>
            <person name="Submissions S."/>
        </authorList>
    </citation>
    <scope>NUCLEOTIDE SEQUENCE [LARGE SCALE GENOMIC DNA]</scope>
    <source>
        <strain evidence="4">CBMB127</strain>
    </source>
</reference>